<dbReference type="InterPro" id="IPR020915">
    <property type="entry name" value="UPF0311"/>
</dbReference>
<accession>A0ABW1NKW0</accession>
<dbReference type="Pfam" id="PF11578">
    <property type="entry name" value="DUF3237"/>
    <property type="match status" value="1"/>
</dbReference>
<sequence length="145" mass="15662">MINELPSPALAQVFRLHAVLGAPLDFGELGYGRRLIVPLTGGRFTGPELNGNLMPDGSAEWQSTLPDGTVLGYLRYTLRTDGGDLLQVRSRAVRYGGSADDFLVRATTRLQAAAPHLGWVNRGVFVSVGAHRGVGMMTYETYLVS</sequence>
<dbReference type="Gene3D" id="2.40.160.20">
    <property type="match status" value="1"/>
</dbReference>
<dbReference type="PANTHER" id="PTHR37315:SF1">
    <property type="entry name" value="UPF0311 PROTEIN BLR7842"/>
    <property type="match status" value="1"/>
</dbReference>
<comment type="caution">
    <text evidence="1">The sequence shown here is derived from an EMBL/GenBank/DDBJ whole genome shotgun (WGS) entry which is preliminary data.</text>
</comment>
<protein>
    <submittedName>
        <fullName evidence="1">DUF3237 domain-containing protein</fullName>
    </submittedName>
</protein>
<dbReference type="PANTHER" id="PTHR37315">
    <property type="entry name" value="UPF0311 PROTEIN BLR7842"/>
    <property type="match status" value="1"/>
</dbReference>
<gene>
    <name evidence="1" type="ORF">ACFP1K_22720</name>
</gene>
<dbReference type="Proteomes" id="UP001596137">
    <property type="component" value="Unassembled WGS sequence"/>
</dbReference>
<keyword evidence="2" id="KW-1185">Reference proteome</keyword>
<proteinExistence type="predicted"/>
<name>A0ABW1NKW0_9ACTN</name>
<dbReference type="RefSeq" id="WP_380756586.1">
    <property type="nucleotide sequence ID" value="NZ_JBHSRF010000036.1"/>
</dbReference>
<dbReference type="EMBL" id="JBHSRF010000036">
    <property type="protein sequence ID" value="MFC6083998.1"/>
    <property type="molecule type" value="Genomic_DNA"/>
</dbReference>
<evidence type="ECO:0000313" key="2">
    <source>
        <dbReference type="Proteomes" id="UP001596137"/>
    </source>
</evidence>
<evidence type="ECO:0000313" key="1">
    <source>
        <dbReference type="EMBL" id="MFC6083998.1"/>
    </source>
</evidence>
<organism evidence="1 2">
    <name type="scientific">Sphaerisporangium aureirubrum</name>
    <dbReference type="NCBI Taxonomy" id="1544736"/>
    <lineage>
        <taxon>Bacteria</taxon>
        <taxon>Bacillati</taxon>
        <taxon>Actinomycetota</taxon>
        <taxon>Actinomycetes</taxon>
        <taxon>Streptosporangiales</taxon>
        <taxon>Streptosporangiaceae</taxon>
        <taxon>Sphaerisporangium</taxon>
    </lineage>
</organism>
<reference evidence="2" key="1">
    <citation type="journal article" date="2019" name="Int. J. Syst. Evol. Microbiol.">
        <title>The Global Catalogue of Microorganisms (GCM) 10K type strain sequencing project: providing services to taxonomists for standard genome sequencing and annotation.</title>
        <authorList>
            <consortium name="The Broad Institute Genomics Platform"/>
            <consortium name="The Broad Institute Genome Sequencing Center for Infectious Disease"/>
            <person name="Wu L."/>
            <person name="Ma J."/>
        </authorList>
    </citation>
    <scope>NUCLEOTIDE SEQUENCE [LARGE SCALE GENOMIC DNA]</scope>
    <source>
        <strain evidence="2">JCM 30346</strain>
    </source>
</reference>